<dbReference type="AlphaFoldDB" id="A0A9P0H1R0"/>
<keyword evidence="2" id="KW-1185">Reference proteome</keyword>
<dbReference type="Proteomes" id="UP001152798">
    <property type="component" value="Chromosome 2"/>
</dbReference>
<gene>
    <name evidence="1" type="ORF">NEZAVI_LOCUS4683</name>
</gene>
<accession>A0A9P0H1R0</accession>
<proteinExistence type="predicted"/>
<reference evidence="1" key="1">
    <citation type="submission" date="2022-01" db="EMBL/GenBank/DDBJ databases">
        <authorList>
            <person name="King R."/>
        </authorList>
    </citation>
    <scope>NUCLEOTIDE SEQUENCE</scope>
</reference>
<evidence type="ECO:0000313" key="1">
    <source>
        <dbReference type="EMBL" id="CAH1394138.1"/>
    </source>
</evidence>
<sequence length="78" mass="8808">MISLLSYSSSANGWLNGLISISSHQLLLLNFKQLLSRYPHIIQLANQSEAHLKILNFLLIFKDNIVSASNLYDPHCIL</sequence>
<dbReference type="EMBL" id="OV725078">
    <property type="protein sequence ID" value="CAH1394138.1"/>
    <property type="molecule type" value="Genomic_DNA"/>
</dbReference>
<organism evidence="1 2">
    <name type="scientific">Nezara viridula</name>
    <name type="common">Southern green stink bug</name>
    <name type="synonym">Cimex viridulus</name>
    <dbReference type="NCBI Taxonomy" id="85310"/>
    <lineage>
        <taxon>Eukaryota</taxon>
        <taxon>Metazoa</taxon>
        <taxon>Ecdysozoa</taxon>
        <taxon>Arthropoda</taxon>
        <taxon>Hexapoda</taxon>
        <taxon>Insecta</taxon>
        <taxon>Pterygota</taxon>
        <taxon>Neoptera</taxon>
        <taxon>Paraneoptera</taxon>
        <taxon>Hemiptera</taxon>
        <taxon>Heteroptera</taxon>
        <taxon>Panheteroptera</taxon>
        <taxon>Pentatomomorpha</taxon>
        <taxon>Pentatomoidea</taxon>
        <taxon>Pentatomidae</taxon>
        <taxon>Pentatominae</taxon>
        <taxon>Nezara</taxon>
    </lineage>
</organism>
<protein>
    <submittedName>
        <fullName evidence="1">Uncharacterized protein</fullName>
    </submittedName>
</protein>
<evidence type="ECO:0000313" key="2">
    <source>
        <dbReference type="Proteomes" id="UP001152798"/>
    </source>
</evidence>
<name>A0A9P0H1R0_NEZVI</name>